<keyword evidence="2" id="KW-0472">Membrane</keyword>
<comment type="caution">
    <text evidence="3">The sequence shown here is derived from an EMBL/GenBank/DDBJ whole genome shotgun (WGS) entry which is preliminary data.</text>
</comment>
<feature type="transmembrane region" description="Helical" evidence="2">
    <location>
        <begin position="54"/>
        <end position="77"/>
    </location>
</feature>
<keyword evidence="2" id="KW-1133">Transmembrane helix</keyword>
<feature type="compositionally biased region" description="Basic and acidic residues" evidence="1">
    <location>
        <begin position="250"/>
        <end position="267"/>
    </location>
</feature>
<evidence type="ECO:0000256" key="2">
    <source>
        <dbReference type="SAM" id="Phobius"/>
    </source>
</evidence>
<evidence type="ECO:0000313" key="4">
    <source>
        <dbReference type="Proteomes" id="UP000326979"/>
    </source>
</evidence>
<keyword evidence="2" id="KW-0812">Transmembrane</keyword>
<dbReference type="EMBL" id="VJZE01000387">
    <property type="protein sequence ID" value="MPY44986.1"/>
    <property type="molecule type" value="Genomic_DNA"/>
</dbReference>
<dbReference type="OrthoDB" id="4213889at2"/>
<dbReference type="RefSeq" id="WP_152789930.1">
    <property type="nucleotide sequence ID" value="NZ_BAABEQ010000064.1"/>
</dbReference>
<feature type="region of interest" description="Disordered" evidence="1">
    <location>
        <begin position="242"/>
        <end position="267"/>
    </location>
</feature>
<organism evidence="3 4">
    <name type="scientific">Streptomyces phyllanthi</name>
    <dbReference type="NCBI Taxonomy" id="1803180"/>
    <lineage>
        <taxon>Bacteria</taxon>
        <taxon>Bacillati</taxon>
        <taxon>Actinomycetota</taxon>
        <taxon>Actinomycetes</taxon>
        <taxon>Kitasatosporales</taxon>
        <taxon>Streptomycetaceae</taxon>
        <taxon>Streptomyces</taxon>
    </lineage>
</organism>
<protein>
    <submittedName>
        <fullName evidence="3">Uncharacterized protein</fullName>
    </submittedName>
</protein>
<accession>A0A5N8WDS6</accession>
<proteinExistence type="predicted"/>
<reference evidence="3 4" key="1">
    <citation type="submission" date="2019-07" db="EMBL/GenBank/DDBJ databases">
        <title>New species of Amycolatopsis and Streptomyces.</title>
        <authorList>
            <person name="Duangmal K."/>
            <person name="Teo W.F.A."/>
            <person name="Lipun K."/>
        </authorList>
    </citation>
    <scope>NUCLEOTIDE SEQUENCE [LARGE SCALE GENOMIC DNA]</scope>
    <source>
        <strain evidence="3 4">TISTR 2346</strain>
    </source>
</reference>
<keyword evidence="4" id="KW-1185">Reference proteome</keyword>
<sequence length="295" mass="31618">MSPERETDHGMAHDDAVPQGIALLLADAADAVEIGTAPYQAVVRGGRRRKTRRWAVTAVAAVVIAGSTGTLALSGVMDGDGDRGSSAATRPYTAEERHVYKPRKTTVGTGREQGKDWKVTVDVWGAPRNEAEADRQYAAMKRTYKVAEVVLNRGSTVPAAPDQSDWIGKSRLYVRLTVGDQASSVVEEAFAEGGVPSGGDPKTYTTPLFDPIALTTGSGKLSDRQLVVGKVDPTAQQVRVTWSDGTTTEINRDEHDTGDQDPRTPRLLDAEGSSMSWFVVLAPKGLSHDSTKVMK</sequence>
<name>A0A5N8WDS6_9ACTN</name>
<evidence type="ECO:0000313" key="3">
    <source>
        <dbReference type="EMBL" id="MPY44986.1"/>
    </source>
</evidence>
<dbReference type="Proteomes" id="UP000326979">
    <property type="component" value="Unassembled WGS sequence"/>
</dbReference>
<evidence type="ECO:0000256" key="1">
    <source>
        <dbReference type="SAM" id="MobiDB-lite"/>
    </source>
</evidence>
<gene>
    <name evidence="3" type="ORF">FNH04_35320</name>
</gene>
<dbReference type="AlphaFoldDB" id="A0A5N8WDS6"/>